<accession>A0A7W7CA94</accession>
<dbReference type="EMBL" id="JACHMH010000001">
    <property type="protein sequence ID" value="MBB4677428.1"/>
    <property type="molecule type" value="Genomic_DNA"/>
</dbReference>
<protein>
    <submittedName>
        <fullName evidence="1">Uncharacterized protein</fullName>
    </submittedName>
</protein>
<dbReference type="Proteomes" id="UP000533598">
    <property type="component" value="Unassembled WGS sequence"/>
</dbReference>
<dbReference type="RefSeq" id="WP_185003378.1">
    <property type="nucleotide sequence ID" value="NZ_BAAAUI010000035.1"/>
</dbReference>
<comment type="caution">
    <text evidence="1">The sequence shown here is derived from an EMBL/GenBank/DDBJ whole genome shotgun (WGS) entry which is preliminary data.</text>
</comment>
<keyword evidence="2" id="KW-1185">Reference proteome</keyword>
<evidence type="ECO:0000313" key="1">
    <source>
        <dbReference type="EMBL" id="MBB4677428.1"/>
    </source>
</evidence>
<sequence length="79" mass="8798">MLNWIAAAARVVAVHPFPIDLDEGQHKDSTVLEPAMEQIRRTWASLGFEPFDDTIWIMDPNMAAHGNAVKSIADQLGLR</sequence>
<evidence type="ECO:0000313" key="2">
    <source>
        <dbReference type="Proteomes" id="UP000533598"/>
    </source>
</evidence>
<proteinExistence type="predicted"/>
<dbReference type="AlphaFoldDB" id="A0A7W7CA94"/>
<reference evidence="1 2" key="1">
    <citation type="submission" date="2020-08" db="EMBL/GenBank/DDBJ databases">
        <title>Sequencing the genomes of 1000 actinobacteria strains.</title>
        <authorList>
            <person name="Klenk H.-P."/>
        </authorList>
    </citation>
    <scope>NUCLEOTIDE SEQUENCE [LARGE SCALE GENOMIC DNA]</scope>
    <source>
        <strain evidence="1 2">DSM 44230</strain>
    </source>
</reference>
<name>A0A7W7CA94_9PSEU</name>
<gene>
    <name evidence="1" type="ORF">HNR67_003546</name>
</gene>
<organism evidence="1 2">
    <name type="scientific">Crossiella cryophila</name>
    <dbReference type="NCBI Taxonomy" id="43355"/>
    <lineage>
        <taxon>Bacteria</taxon>
        <taxon>Bacillati</taxon>
        <taxon>Actinomycetota</taxon>
        <taxon>Actinomycetes</taxon>
        <taxon>Pseudonocardiales</taxon>
        <taxon>Pseudonocardiaceae</taxon>
        <taxon>Crossiella</taxon>
    </lineage>
</organism>